<dbReference type="InterPro" id="IPR041108">
    <property type="entry name" value="PP_kinase_C_1"/>
</dbReference>
<dbReference type="AlphaFoldDB" id="A0A6L7ADT5"/>
<evidence type="ECO:0000256" key="6">
    <source>
        <dbReference type="ARBA" id="ARBA00022840"/>
    </source>
</evidence>
<dbReference type="SUPFAM" id="SSF143724">
    <property type="entry name" value="PHP14-like"/>
    <property type="match status" value="1"/>
</dbReference>
<comment type="caution">
    <text evidence="14">The sequence shown here is derived from an EMBL/GenBank/DDBJ whole genome shotgun (WGS) entry which is preliminary data.</text>
</comment>
<keyword evidence="4 8" id="KW-0547">Nucleotide-binding</keyword>
<dbReference type="CDD" id="cd09165">
    <property type="entry name" value="PLDc_PaPPK1_C1_like"/>
    <property type="match status" value="1"/>
</dbReference>
<name>A0A6L7ADT5_LEULA</name>
<proteinExistence type="inferred from homology"/>
<dbReference type="EMBL" id="WSZI01000017">
    <property type="protein sequence ID" value="MWN21673.1"/>
    <property type="molecule type" value="Genomic_DNA"/>
</dbReference>
<dbReference type="SUPFAM" id="SSF140356">
    <property type="entry name" value="PPK N-terminal domain-like"/>
    <property type="match status" value="1"/>
</dbReference>
<dbReference type="GO" id="GO:0005524">
    <property type="term" value="F:ATP binding"/>
    <property type="evidence" value="ECO:0007669"/>
    <property type="project" value="UniProtKB-KW"/>
</dbReference>
<feature type="domain" description="Polyphosphate kinase middle" evidence="10">
    <location>
        <begin position="125"/>
        <end position="301"/>
    </location>
</feature>
<dbReference type="InterPro" id="IPR036830">
    <property type="entry name" value="PP_kinase_middle_dom_sf"/>
</dbReference>
<dbReference type="SUPFAM" id="SSF56024">
    <property type="entry name" value="Phospholipase D/nuclease"/>
    <property type="match status" value="2"/>
</dbReference>
<dbReference type="GO" id="GO:0008976">
    <property type="term" value="F:polyphosphate kinase activity"/>
    <property type="evidence" value="ECO:0007669"/>
    <property type="project" value="UniProtKB-UniRule"/>
</dbReference>
<dbReference type="HAMAP" id="MF_00347">
    <property type="entry name" value="Polyphosphate_kinase"/>
    <property type="match status" value="1"/>
</dbReference>
<comment type="cofactor">
    <cofactor evidence="8">
        <name>Mg(2+)</name>
        <dbReference type="ChEBI" id="CHEBI:18420"/>
    </cofactor>
</comment>
<protein>
    <recommendedName>
        <fullName evidence="8 9">Polyphosphate kinase</fullName>
        <ecNumber evidence="8 9">2.7.4.1</ecNumber>
    </recommendedName>
    <alternativeName>
        <fullName evidence="8">ATP-polyphosphate phosphotransferase</fullName>
    </alternativeName>
    <alternativeName>
        <fullName evidence="8">Polyphosphoric acid kinase</fullName>
    </alternativeName>
</protein>
<evidence type="ECO:0000256" key="9">
    <source>
        <dbReference type="RuleBase" id="RU003800"/>
    </source>
</evidence>
<dbReference type="InterPro" id="IPR003414">
    <property type="entry name" value="PP_kinase"/>
</dbReference>
<dbReference type="EC" id="2.7.4.1" evidence="8 9"/>
<evidence type="ECO:0000256" key="7">
    <source>
        <dbReference type="ARBA" id="ARBA00022842"/>
    </source>
</evidence>
<dbReference type="NCBIfam" id="NF003918">
    <property type="entry name" value="PRK05443.1-2"/>
    <property type="match status" value="1"/>
</dbReference>
<organism evidence="14 15">
    <name type="scientific">Leuconostoc lactis</name>
    <dbReference type="NCBI Taxonomy" id="1246"/>
    <lineage>
        <taxon>Bacteria</taxon>
        <taxon>Bacillati</taxon>
        <taxon>Bacillota</taxon>
        <taxon>Bacilli</taxon>
        <taxon>Lactobacillales</taxon>
        <taxon>Lactobacillaceae</taxon>
        <taxon>Leuconostoc</taxon>
    </lineage>
</organism>
<feature type="binding site" evidence="8">
    <location>
        <position position="49"/>
    </location>
    <ligand>
        <name>ATP</name>
        <dbReference type="ChEBI" id="CHEBI:30616"/>
    </ligand>
</feature>
<dbReference type="Pfam" id="PF13090">
    <property type="entry name" value="PP_kinase_C"/>
    <property type="match status" value="1"/>
</dbReference>
<dbReference type="GO" id="GO:0046872">
    <property type="term" value="F:metal ion binding"/>
    <property type="evidence" value="ECO:0007669"/>
    <property type="project" value="UniProtKB-KW"/>
</dbReference>
<keyword evidence="1 8" id="KW-0597">Phosphoprotein</keyword>
<accession>A0A6L7ADT5</accession>
<feature type="domain" description="Polyphosphate kinase C-terminal" evidence="12">
    <location>
        <begin position="501"/>
        <end position="672"/>
    </location>
</feature>
<dbReference type="InterPro" id="IPR025200">
    <property type="entry name" value="PPK_C_dom2"/>
</dbReference>
<evidence type="ECO:0000313" key="15">
    <source>
        <dbReference type="Proteomes" id="UP000478636"/>
    </source>
</evidence>
<dbReference type="Gene3D" id="1.20.58.310">
    <property type="entry name" value="Polyphosphate kinase N-terminal domain"/>
    <property type="match status" value="1"/>
</dbReference>
<evidence type="ECO:0000313" key="14">
    <source>
        <dbReference type="EMBL" id="MWN21673.1"/>
    </source>
</evidence>
<dbReference type="Pfam" id="PF02503">
    <property type="entry name" value="PP_kinase"/>
    <property type="match status" value="1"/>
</dbReference>
<feature type="binding site" evidence="8">
    <location>
        <position position="403"/>
    </location>
    <ligand>
        <name>Mg(2+)</name>
        <dbReference type="ChEBI" id="CHEBI:18420"/>
    </ligand>
</feature>
<gene>
    <name evidence="8" type="primary">ppk</name>
    <name evidence="14" type="ORF">GQS40_11035</name>
</gene>
<dbReference type="NCBIfam" id="TIGR03705">
    <property type="entry name" value="poly_P_kin"/>
    <property type="match status" value="1"/>
</dbReference>
<keyword evidence="6 8" id="KW-0067">ATP-binding</keyword>
<dbReference type="GO" id="GO:0009358">
    <property type="term" value="C:polyphosphate kinase complex"/>
    <property type="evidence" value="ECO:0007669"/>
    <property type="project" value="InterPro"/>
</dbReference>
<evidence type="ECO:0000256" key="2">
    <source>
        <dbReference type="ARBA" id="ARBA00022679"/>
    </source>
</evidence>
<sequence>MMVDLKHSKFYVNREISWLAFNDRVLAEARDPQNPLLERANFLAITQKNMDEWFMVRVASLQQQVMLGHNRVDATGETPKAQLDHVAQVVGQQIKDQYQVLNRRLLPALKRQGFELLSAEDLSMEQKIFLKSFFEQELLPVLTPMAIDSTRPFPFLANDTLNIGVRLQKDNEKSEKYLAVLQVPETSGRVIALPETNQFVLIEVVVQLFLASLFPGYTIKESTVFHVLRDMELDVSDDEDTPNILQEVQSKLQERERGRIMRVILSHETSKTLKNKLVKLLQVDDARTYLVNGPVDLTFLTAWLKLLDAPTLRFPTFKGFDNPALAPEKLFDSIRQQDFLLHHPYDAFKPVVRLIQTAAQDDQVLAIKMTLYRVSGKSPIIKALGEAARRGKQVTVLVEIKARFDEENNVHWARELEQQGVHVVYGLRGLKTHAKVALIVRREDDTIRRYVHLGTGNYNDVTANFYTDMGLLTSDPELGADVASIFNILTGYSDPGFFHQLHMSPDGIRDFLYEQIDNEIANAKAGRPAGIKMKFNSLSDERIVRHLYEASRAGVPIQLIIRGITILKVGIPEVSDTIEVHSIVGRFLEHSRIYSFENGGQPKVYLSSADLMTRNLDRRVELLFPLKDDRLRDQVRDIFQTMWQDNVKTRVLQPDGTFLKKDRRGVMTYNAQEMFIAESLTAQKNSQDRVAATEVTRRFEPLNNPFVNEEGRGDI</sequence>
<dbReference type="PANTHER" id="PTHR30218">
    <property type="entry name" value="POLYPHOSPHATE KINASE"/>
    <property type="match status" value="1"/>
</dbReference>
<evidence type="ECO:0000256" key="5">
    <source>
        <dbReference type="ARBA" id="ARBA00022777"/>
    </source>
</evidence>
<dbReference type="InterPro" id="IPR024953">
    <property type="entry name" value="PP_kinase_middle"/>
</dbReference>
<feature type="binding site" evidence="8">
    <location>
        <position position="466"/>
    </location>
    <ligand>
        <name>ATP</name>
        <dbReference type="ChEBI" id="CHEBI:30616"/>
    </ligand>
</feature>
<dbReference type="InterPro" id="IPR036832">
    <property type="entry name" value="PPK_N_dom_sf"/>
</dbReference>
<keyword evidence="5 8" id="KW-0418">Kinase</keyword>
<evidence type="ECO:0000256" key="4">
    <source>
        <dbReference type="ARBA" id="ARBA00022741"/>
    </source>
</evidence>
<dbReference type="FunFam" id="3.30.870.10:FF:000001">
    <property type="entry name" value="Polyphosphate kinase"/>
    <property type="match status" value="1"/>
</dbReference>
<keyword evidence="3 8" id="KW-0479">Metal-binding</keyword>
<feature type="domain" description="Polyphosphate kinase N-terminal" evidence="11">
    <location>
        <begin position="11"/>
        <end position="116"/>
    </location>
</feature>
<dbReference type="InterPro" id="IPR025198">
    <property type="entry name" value="PPK_N_dom"/>
</dbReference>
<evidence type="ECO:0000259" key="13">
    <source>
        <dbReference type="Pfam" id="PF17941"/>
    </source>
</evidence>
<evidence type="ECO:0000259" key="10">
    <source>
        <dbReference type="Pfam" id="PF02503"/>
    </source>
</evidence>
<keyword evidence="7 8" id="KW-0460">Magnesium</keyword>
<feature type="binding site" evidence="8">
    <location>
        <position position="590"/>
    </location>
    <ligand>
        <name>ATP</name>
        <dbReference type="ChEBI" id="CHEBI:30616"/>
    </ligand>
</feature>
<feature type="binding site" evidence="8">
    <location>
        <position position="562"/>
    </location>
    <ligand>
        <name>ATP</name>
        <dbReference type="ChEBI" id="CHEBI:30616"/>
    </ligand>
</feature>
<evidence type="ECO:0000259" key="11">
    <source>
        <dbReference type="Pfam" id="PF13089"/>
    </source>
</evidence>
<dbReference type="Proteomes" id="UP000478636">
    <property type="component" value="Unassembled WGS sequence"/>
</dbReference>
<dbReference type="GO" id="GO:0006799">
    <property type="term" value="P:polyphosphate biosynthetic process"/>
    <property type="evidence" value="ECO:0007669"/>
    <property type="project" value="UniProtKB-UniRule"/>
</dbReference>
<reference evidence="14 15" key="1">
    <citation type="submission" date="2019-12" db="EMBL/GenBank/DDBJ databases">
        <title>Complete genome sequence of Leuconostoc lactis strain AVN1 provides insights into metabolic potential.</title>
        <authorList>
            <person name="Besrour N."/>
            <person name="Najjari A."/>
            <person name="Fhoula I."/>
            <person name="Jaballah S."/>
            <person name="Klibi N."/>
            <person name="Ouzari H.I."/>
        </authorList>
    </citation>
    <scope>NUCLEOTIDE SEQUENCE [LARGE SCALE GENOMIC DNA]</scope>
    <source>
        <strain evidence="14 15">AVN1</strain>
    </source>
</reference>
<dbReference type="Gene3D" id="3.30.870.10">
    <property type="entry name" value="Endonuclease Chain A"/>
    <property type="match status" value="2"/>
</dbReference>
<evidence type="ECO:0000256" key="1">
    <source>
        <dbReference type="ARBA" id="ARBA00022553"/>
    </source>
</evidence>
<dbReference type="Pfam" id="PF13089">
    <property type="entry name" value="PP_kinase_N"/>
    <property type="match status" value="1"/>
</dbReference>
<dbReference type="NCBIfam" id="NF003921">
    <property type="entry name" value="PRK05443.2-2"/>
    <property type="match status" value="1"/>
</dbReference>
<evidence type="ECO:0000256" key="8">
    <source>
        <dbReference type="HAMAP-Rule" id="MF_00347"/>
    </source>
</evidence>
<evidence type="ECO:0000259" key="12">
    <source>
        <dbReference type="Pfam" id="PF13090"/>
    </source>
</evidence>
<feature type="domain" description="Polyphosphate kinase C-terminal" evidence="13">
    <location>
        <begin position="330"/>
        <end position="494"/>
    </location>
</feature>
<evidence type="ECO:0000256" key="3">
    <source>
        <dbReference type="ARBA" id="ARBA00022723"/>
    </source>
</evidence>
<keyword evidence="2 8" id="KW-0808">Transferase</keyword>
<feature type="active site" description="Phosphohistidine intermediate" evidence="8">
    <location>
        <position position="433"/>
    </location>
</feature>
<dbReference type="Pfam" id="PF17941">
    <property type="entry name" value="PP_kinase_C_1"/>
    <property type="match status" value="1"/>
</dbReference>
<dbReference type="PANTHER" id="PTHR30218:SF0">
    <property type="entry name" value="POLYPHOSPHATE KINASE"/>
    <property type="match status" value="1"/>
</dbReference>
<dbReference type="Gene3D" id="3.30.1840.10">
    <property type="entry name" value="Polyphosphate kinase middle domain"/>
    <property type="match status" value="1"/>
</dbReference>
<dbReference type="NCBIfam" id="NF003917">
    <property type="entry name" value="PRK05443.1-1"/>
    <property type="match status" value="1"/>
</dbReference>
<comment type="function">
    <text evidence="8 9">Catalyzes the reversible transfer of the terminal phosphate of ATP to form a long-chain polyphosphate (polyP).</text>
</comment>
<comment type="PTM">
    <text evidence="8 9">An intermediate of this reaction is the autophosphorylated ppk in which a phosphate is covalently linked to a histidine residue through a N-P bond.</text>
</comment>
<dbReference type="CDD" id="cd09168">
    <property type="entry name" value="PLDc_PaPPK1_C2_like"/>
    <property type="match status" value="1"/>
</dbReference>
<comment type="similarity">
    <text evidence="8 9">Belongs to the polyphosphate kinase 1 (PPK1) family.</text>
</comment>
<feature type="binding site" evidence="8">
    <location>
        <position position="373"/>
    </location>
    <ligand>
        <name>Mg(2+)</name>
        <dbReference type="ChEBI" id="CHEBI:18420"/>
    </ligand>
</feature>
<dbReference type="NCBIfam" id="NF003920">
    <property type="entry name" value="PRK05443.2-1"/>
    <property type="match status" value="1"/>
</dbReference>
<dbReference type="PIRSF" id="PIRSF015589">
    <property type="entry name" value="PP_kinase"/>
    <property type="match status" value="1"/>
</dbReference>
<comment type="catalytic activity">
    <reaction evidence="8 9">
        <text>[phosphate](n) + ATP = [phosphate](n+1) + ADP</text>
        <dbReference type="Rhea" id="RHEA:19573"/>
        <dbReference type="Rhea" id="RHEA-COMP:9859"/>
        <dbReference type="Rhea" id="RHEA-COMP:14280"/>
        <dbReference type="ChEBI" id="CHEBI:16838"/>
        <dbReference type="ChEBI" id="CHEBI:30616"/>
        <dbReference type="ChEBI" id="CHEBI:456216"/>
        <dbReference type="EC" id="2.7.4.1"/>
    </reaction>
</comment>